<dbReference type="Gene3D" id="1.20.120.350">
    <property type="entry name" value="Voltage-gated potassium channels. Chain C"/>
    <property type="match status" value="1"/>
</dbReference>
<evidence type="ECO:0000256" key="8">
    <source>
        <dbReference type="ARBA" id="ARBA00022989"/>
    </source>
</evidence>
<evidence type="ECO:0000313" key="16">
    <source>
        <dbReference type="EMBL" id="CAE0456690.1"/>
    </source>
</evidence>
<keyword evidence="8 14" id="KW-1133">Transmembrane helix</keyword>
<evidence type="ECO:0000256" key="14">
    <source>
        <dbReference type="SAM" id="Phobius"/>
    </source>
</evidence>
<keyword evidence="5 14" id="KW-0812">Transmembrane</keyword>
<name>A0A7S3PV63_9STRA</name>
<feature type="region of interest" description="Disordered" evidence="13">
    <location>
        <begin position="1"/>
        <end position="29"/>
    </location>
</feature>
<evidence type="ECO:0000256" key="7">
    <source>
        <dbReference type="ARBA" id="ARBA00022882"/>
    </source>
</evidence>
<accession>A0A7S3PV63</accession>
<keyword evidence="9" id="KW-0406">Ion transport</keyword>
<reference evidence="16" key="1">
    <citation type="submission" date="2021-01" db="EMBL/GenBank/DDBJ databases">
        <authorList>
            <person name="Corre E."/>
            <person name="Pelletier E."/>
            <person name="Niang G."/>
            <person name="Scheremetjew M."/>
            <person name="Finn R."/>
            <person name="Kale V."/>
            <person name="Holt S."/>
            <person name="Cochrane G."/>
            <person name="Meng A."/>
            <person name="Brown T."/>
            <person name="Cohen L."/>
        </authorList>
    </citation>
    <scope>NUCLEOTIDE SEQUENCE</scope>
    <source>
        <strain evidence="16">MM31A-1</strain>
    </source>
</reference>
<evidence type="ECO:0000256" key="1">
    <source>
        <dbReference type="ARBA" id="ARBA00004141"/>
    </source>
</evidence>
<dbReference type="EMBL" id="HBIO01002109">
    <property type="protein sequence ID" value="CAE0456690.1"/>
    <property type="molecule type" value="Transcribed_RNA"/>
</dbReference>
<feature type="transmembrane region" description="Helical" evidence="14">
    <location>
        <begin position="151"/>
        <end position="174"/>
    </location>
</feature>
<keyword evidence="12" id="KW-0407">Ion channel</keyword>
<evidence type="ECO:0000256" key="9">
    <source>
        <dbReference type="ARBA" id="ARBA00023065"/>
    </source>
</evidence>
<keyword evidence="10 14" id="KW-0472">Membrane</keyword>
<feature type="transmembrane region" description="Helical" evidence="14">
    <location>
        <begin position="239"/>
        <end position="259"/>
    </location>
</feature>
<organism evidence="16">
    <name type="scientific">Chaetoceros debilis</name>
    <dbReference type="NCBI Taxonomy" id="122233"/>
    <lineage>
        <taxon>Eukaryota</taxon>
        <taxon>Sar</taxon>
        <taxon>Stramenopiles</taxon>
        <taxon>Ochrophyta</taxon>
        <taxon>Bacillariophyta</taxon>
        <taxon>Coscinodiscophyceae</taxon>
        <taxon>Chaetocerotophycidae</taxon>
        <taxon>Chaetocerotales</taxon>
        <taxon>Chaetocerotaceae</taxon>
        <taxon>Chaetoceros</taxon>
    </lineage>
</organism>
<dbReference type="Pfam" id="PF00520">
    <property type="entry name" value="Ion_trans"/>
    <property type="match status" value="1"/>
</dbReference>
<dbReference type="PANTHER" id="PTHR45628">
    <property type="entry name" value="VOLTAGE-DEPENDENT CALCIUM CHANNEL TYPE A SUBUNIT ALPHA-1"/>
    <property type="match status" value="1"/>
</dbReference>
<keyword evidence="3" id="KW-0109">Calcium transport</keyword>
<dbReference type="GO" id="GO:0098703">
    <property type="term" value="P:calcium ion import across plasma membrane"/>
    <property type="evidence" value="ECO:0007669"/>
    <property type="project" value="TreeGrafter"/>
</dbReference>
<dbReference type="InterPro" id="IPR050599">
    <property type="entry name" value="VDCC_alpha-1_subunit"/>
</dbReference>
<evidence type="ECO:0000256" key="4">
    <source>
        <dbReference type="ARBA" id="ARBA00022673"/>
    </source>
</evidence>
<dbReference type="PANTHER" id="PTHR45628:SF7">
    <property type="entry name" value="VOLTAGE-DEPENDENT CALCIUM CHANNEL TYPE A SUBUNIT ALPHA-1"/>
    <property type="match status" value="1"/>
</dbReference>
<proteinExistence type="predicted"/>
<dbReference type="InterPro" id="IPR027359">
    <property type="entry name" value="Volt_channel_dom_sf"/>
</dbReference>
<protein>
    <recommendedName>
        <fullName evidence="15">Ion transport domain-containing protein</fullName>
    </recommendedName>
</protein>
<keyword evidence="6" id="KW-0106">Calcium</keyword>
<keyword evidence="2" id="KW-0813">Transport</keyword>
<evidence type="ECO:0000256" key="5">
    <source>
        <dbReference type="ARBA" id="ARBA00022692"/>
    </source>
</evidence>
<gene>
    <name evidence="16" type="ORF">CDEB00056_LOCUS1531</name>
</gene>
<evidence type="ECO:0000256" key="10">
    <source>
        <dbReference type="ARBA" id="ARBA00023136"/>
    </source>
</evidence>
<dbReference type="Gene3D" id="1.10.287.70">
    <property type="match status" value="1"/>
</dbReference>
<dbReference type="AlphaFoldDB" id="A0A7S3PV63"/>
<comment type="subcellular location">
    <subcellularLocation>
        <location evidence="1">Membrane</location>
        <topology evidence="1">Multi-pass membrane protein</topology>
    </subcellularLocation>
</comment>
<evidence type="ECO:0000256" key="6">
    <source>
        <dbReference type="ARBA" id="ARBA00022837"/>
    </source>
</evidence>
<evidence type="ECO:0000256" key="13">
    <source>
        <dbReference type="SAM" id="MobiDB-lite"/>
    </source>
</evidence>
<feature type="domain" description="Ion transport" evidence="15">
    <location>
        <begin position="67"/>
        <end position="305"/>
    </location>
</feature>
<dbReference type="InterPro" id="IPR005821">
    <property type="entry name" value="Ion_trans_dom"/>
</dbReference>
<keyword evidence="11" id="KW-0325">Glycoprotein</keyword>
<feature type="transmembrane region" description="Helical" evidence="14">
    <location>
        <begin position="271"/>
        <end position="295"/>
    </location>
</feature>
<feature type="transmembrane region" description="Helical" evidence="14">
    <location>
        <begin position="195"/>
        <end position="219"/>
    </location>
</feature>
<feature type="transmembrane region" description="Helical" evidence="14">
    <location>
        <begin position="63"/>
        <end position="82"/>
    </location>
</feature>
<evidence type="ECO:0000256" key="11">
    <source>
        <dbReference type="ARBA" id="ARBA00023180"/>
    </source>
</evidence>
<evidence type="ECO:0000256" key="3">
    <source>
        <dbReference type="ARBA" id="ARBA00022568"/>
    </source>
</evidence>
<dbReference type="SUPFAM" id="SSF81324">
    <property type="entry name" value="Voltage-gated potassium channels"/>
    <property type="match status" value="1"/>
</dbReference>
<sequence length="391" mass="44247">MPNLGAASGYAKKAQEKGDGLSLGERNQAEKARREEIARIMRGSLTLGDDMFEDTKLGRLMNLIDPVIIVLILLNAIMMGLGTFDFVEKNPQIDDIFENIDKIFLYIFTVEIILSSTHYLRLDSIIYSEGSLGFLPMHAKEAAERKANLPWIIFDGLVVILSWSFAKLSIIRAFRILRALRLIARVESMKRVVKGLLSVGPKMSMVAFLLSILLLVFGIMFTQLFKNLYIEGYTSEDYFGTFFLTLLTLFQIMTFDSWHMIARDAMKANPYAWVVFVLWVLISGFVIMNLIIAIICESLVTMTVENKKLDQREKEGLDDSIAGSIETVMDFKIFQIQEVADEILLDQGELLEKAQDLKLTIIGILVDVRTGRRKVPKADQAELMKVLHTLG</sequence>
<evidence type="ECO:0000259" key="15">
    <source>
        <dbReference type="Pfam" id="PF00520"/>
    </source>
</evidence>
<dbReference type="GO" id="GO:0008331">
    <property type="term" value="F:high voltage-gated calcium channel activity"/>
    <property type="evidence" value="ECO:0007669"/>
    <property type="project" value="TreeGrafter"/>
</dbReference>
<keyword evidence="4" id="KW-0107">Calcium channel</keyword>
<dbReference type="GO" id="GO:0005891">
    <property type="term" value="C:voltage-gated calcium channel complex"/>
    <property type="evidence" value="ECO:0007669"/>
    <property type="project" value="TreeGrafter"/>
</dbReference>
<evidence type="ECO:0000256" key="12">
    <source>
        <dbReference type="ARBA" id="ARBA00023303"/>
    </source>
</evidence>
<feature type="transmembrane region" description="Helical" evidence="14">
    <location>
        <begin position="103"/>
        <end position="120"/>
    </location>
</feature>
<keyword evidence="7" id="KW-0851">Voltage-gated channel</keyword>
<evidence type="ECO:0000256" key="2">
    <source>
        <dbReference type="ARBA" id="ARBA00022448"/>
    </source>
</evidence>